<dbReference type="RefSeq" id="WP_231061638.1">
    <property type="nucleotide sequence ID" value="NZ_JAJNOR010000001.1"/>
</dbReference>
<evidence type="ECO:0000313" key="1">
    <source>
        <dbReference type="EMBL" id="MCD2491726.1"/>
    </source>
</evidence>
<dbReference type="Proteomes" id="UP001299265">
    <property type="component" value="Unassembled WGS sequence"/>
</dbReference>
<proteinExistence type="predicted"/>
<gene>
    <name evidence="1" type="ORF">LQE92_03690</name>
</gene>
<reference evidence="1 2" key="1">
    <citation type="submission" date="2021-11" db="EMBL/GenBank/DDBJ databases">
        <title>Lacrimispora sp. nov. NSJ-141 isolated from human feces.</title>
        <authorList>
            <person name="Abdugheni R."/>
        </authorList>
    </citation>
    <scope>NUCLEOTIDE SEQUENCE [LARGE SCALE GENOMIC DNA]</scope>
    <source>
        <strain evidence="1 2">NSJ-141</strain>
    </source>
</reference>
<name>A0AAP2W862_9FIRM</name>
<comment type="caution">
    <text evidence="1">The sequence shown here is derived from an EMBL/GenBank/DDBJ whole genome shotgun (WGS) entry which is preliminary data.</text>
</comment>
<dbReference type="AlphaFoldDB" id="A0AAP2W862"/>
<protein>
    <submittedName>
        <fullName evidence="1">Uncharacterized protein</fullName>
    </submittedName>
</protein>
<accession>A0AAP2W862</accession>
<organism evidence="1 2">
    <name type="scientific">Lientehia hominis</name>
    <dbReference type="NCBI Taxonomy" id="2897778"/>
    <lineage>
        <taxon>Bacteria</taxon>
        <taxon>Bacillati</taxon>
        <taxon>Bacillota</taxon>
        <taxon>Clostridia</taxon>
        <taxon>Lachnospirales</taxon>
        <taxon>Lachnospiraceae</taxon>
        <taxon>Lientehia</taxon>
    </lineage>
</organism>
<dbReference type="EMBL" id="JAJNOR010000001">
    <property type="protein sequence ID" value="MCD2491726.1"/>
    <property type="molecule type" value="Genomic_DNA"/>
</dbReference>
<keyword evidence="2" id="KW-1185">Reference proteome</keyword>
<evidence type="ECO:0000313" key="2">
    <source>
        <dbReference type="Proteomes" id="UP001299265"/>
    </source>
</evidence>
<sequence length="64" mass="7203">MTGVYMRHISDSRKGLDIPRVRAPEGIGPPWPPQCFYNNQKLISAPAVRQSCKNMGLSLYQQLS</sequence>